<gene>
    <name evidence="1" type="ORF">J0911_05680</name>
</gene>
<reference evidence="2" key="1">
    <citation type="submission" date="2023-07" db="EMBL/GenBank/DDBJ databases">
        <title>Myceligenerans salitolerans sp. nov., a halotolerant actinomycete isolated from a salt lake in Xinjiang, China.</title>
        <authorList>
            <person name="Guan T."/>
        </authorList>
    </citation>
    <scope>NUCLEOTIDE SEQUENCE [LARGE SCALE GENOMIC DNA]</scope>
    <source>
        <strain evidence="2">XHU 5031</strain>
    </source>
</reference>
<dbReference type="InterPro" id="IPR006311">
    <property type="entry name" value="TAT_signal"/>
</dbReference>
<evidence type="ECO:0000313" key="1">
    <source>
        <dbReference type="EMBL" id="MBO0608518.1"/>
    </source>
</evidence>
<dbReference type="Proteomes" id="UP000664617">
    <property type="component" value="Unassembled WGS sequence"/>
</dbReference>
<name>A0ABS3I7Q9_9MICO</name>
<keyword evidence="2" id="KW-1185">Reference proteome</keyword>
<accession>A0ABS3I7Q9</accession>
<evidence type="ECO:0000313" key="2">
    <source>
        <dbReference type="Proteomes" id="UP000664617"/>
    </source>
</evidence>
<proteinExistence type="predicted"/>
<dbReference type="EMBL" id="JAFMPK010000027">
    <property type="protein sequence ID" value="MBO0608518.1"/>
    <property type="molecule type" value="Genomic_DNA"/>
</dbReference>
<dbReference type="PROSITE" id="PS51318">
    <property type="entry name" value="TAT"/>
    <property type="match status" value="1"/>
</dbReference>
<organism evidence="1 2">
    <name type="scientific">Myceligenerans salitolerans</name>
    <dbReference type="NCBI Taxonomy" id="1230528"/>
    <lineage>
        <taxon>Bacteria</taxon>
        <taxon>Bacillati</taxon>
        <taxon>Actinomycetota</taxon>
        <taxon>Actinomycetes</taxon>
        <taxon>Micrococcales</taxon>
        <taxon>Promicromonosporaceae</taxon>
        <taxon>Myceligenerans</taxon>
    </lineage>
</organism>
<comment type="caution">
    <text evidence="1">The sequence shown here is derived from an EMBL/GenBank/DDBJ whole genome shotgun (WGS) entry which is preliminary data.</text>
</comment>
<protein>
    <submittedName>
        <fullName evidence="1">Uncharacterized protein</fullName>
    </submittedName>
</protein>
<sequence>MSADVYPRLRGNLRRRTAVAIAALLGLSVGLGALVGVPTADATEARAASEGEAPIAFTVNIPSTLSASVTDNTEVEVMAWPSQEVDEQLELDEDFDLRKVAATTSLDGSQMAVHVDPVTLPAAYIGETGMVDFEVQVLNFQAGWTRSTATTSRAVEQATGATWIDPLYTADDLSTLGADVVSAPTVDLVENAEMSDECEDSEVIVEDCEPEISATTTGPPSNLAAGDCIQWLPGTRRVADKNVWARTGATFALKTDDRNSRAHMTYSAGREHHTTSGIGVSLENVNWSAEGTKTIGADWGKSFAASKGYKSYRIELRYGKFMQKYRYIRDCNYFVEERYGFKWRPRWETGGAIAKDISRPKVYTNCSPQTAGPWYRTSSSGSAYENSGGVNIKGVIGINLKSKSQYASFKKYEYDIKGNDKKICGNNRAPALSRLQMLRYR</sequence>
<dbReference type="RefSeq" id="WP_207274497.1">
    <property type="nucleotide sequence ID" value="NZ_JAFMPK010000027.1"/>
</dbReference>